<keyword evidence="5" id="KW-1185">Reference proteome</keyword>
<dbReference type="PANTHER" id="PTHR43284">
    <property type="entry name" value="ASPARAGINE SYNTHETASE (GLUTAMINE-HYDROLYZING)"/>
    <property type="match status" value="1"/>
</dbReference>
<reference evidence="4 5" key="1">
    <citation type="submission" date="2018-10" db="EMBL/GenBank/DDBJ databases">
        <title>Genomic Encyclopedia of Archaeal and Bacterial Type Strains, Phase II (KMG-II): from individual species to whole genera.</title>
        <authorList>
            <person name="Goeker M."/>
        </authorList>
    </citation>
    <scope>NUCLEOTIDE SEQUENCE [LARGE SCALE GENOMIC DNA]</scope>
    <source>
        <strain evidence="4 5">DSM 19839</strain>
    </source>
</reference>
<dbReference type="InterPro" id="IPR029055">
    <property type="entry name" value="Ntn_hydrolases_N"/>
</dbReference>
<evidence type="ECO:0000256" key="2">
    <source>
        <dbReference type="ARBA" id="ARBA00012737"/>
    </source>
</evidence>
<dbReference type="SUPFAM" id="SSF52402">
    <property type="entry name" value="Adenine nucleotide alpha hydrolases-like"/>
    <property type="match status" value="1"/>
</dbReference>
<dbReference type="Proteomes" id="UP000276282">
    <property type="component" value="Unassembled WGS sequence"/>
</dbReference>
<evidence type="ECO:0000256" key="1">
    <source>
        <dbReference type="ARBA" id="ARBA00005187"/>
    </source>
</evidence>
<dbReference type="SUPFAM" id="SSF56235">
    <property type="entry name" value="N-terminal nucleophile aminohydrolases (Ntn hydrolases)"/>
    <property type="match status" value="1"/>
</dbReference>
<evidence type="ECO:0000313" key="5">
    <source>
        <dbReference type="Proteomes" id="UP000276282"/>
    </source>
</evidence>
<dbReference type="Gene3D" id="3.60.20.10">
    <property type="entry name" value="Glutamine Phosphoribosylpyrophosphate, subunit 1, domain 1"/>
    <property type="match status" value="1"/>
</dbReference>
<dbReference type="PANTHER" id="PTHR43284:SF1">
    <property type="entry name" value="ASPARAGINE SYNTHETASE"/>
    <property type="match status" value="1"/>
</dbReference>
<gene>
    <name evidence="4" type="ORF">BC962_2831</name>
</gene>
<dbReference type="GO" id="GO:0004066">
    <property type="term" value="F:asparagine synthase (glutamine-hydrolyzing) activity"/>
    <property type="evidence" value="ECO:0007669"/>
    <property type="project" value="UniProtKB-EC"/>
</dbReference>
<sequence length="623" mass="72343">MKFLLSNISIGKDIYTKSPFDLRSKSIGPLNLLSEKGVEILETESHTSITDGYLRDLNCDSPNSHIHTERAIEQIIAGWPLPEHITGSFSTTIIDMKSLEITICNDLIGLYPVYYLKNKEGFYVSNSIILMALISGCEFDEVGILQRSIGQDFSNIGARTILKDCKRLLPGQYLKLDKFGEKLETKYDNSLFQDISSPDQKHQLHKKYWEAFKKEVTLCLIDQEEVKVALSGGIDSRVVLGAIPSDKKISCLTFGAKVNYETKIASRLAKIKKAGFSNFYQPDLYFPSYEVLKKYTLQTEAVQICSWLEIMENVKAQPVVPMLLGELCEALPGRNILKYSSRNFRQENFIKYYLLKKDYQFEKSTPENFEAWKSKILSRYLIYYGKIRLNRMDFKISSKELNQAVKEDLEELFSRIEAHKLPYAELYDELFSWYTYTRMRLAKQLQISSFSYRAFSPAMSIQILRNTSNIHPNLRLNYRFAKKLFKESKELIKFNKVPTNQAPLVPQYFPDLIKFPVWGIRSKIDGYLIKRMMKGKNAGNRYRLFKSIDWAGAYQLPDMEKNLKDYFKINHLGEEFFKSILNQSVQRKELNHWPFANIDIMNAASLNMEIDLIKSLREEIDEV</sequence>
<dbReference type="AlphaFoldDB" id="A0A495P582"/>
<dbReference type="InterPro" id="IPR014729">
    <property type="entry name" value="Rossmann-like_a/b/a_fold"/>
</dbReference>
<protein>
    <recommendedName>
        <fullName evidence="2">asparagine synthase (glutamine-hydrolyzing)</fullName>
        <ecNumber evidence="2">6.3.5.4</ecNumber>
    </recommendedName>
</protein>
<evidence type="ECO:0000313" key="4">
    <source>
        <dbReference type="EMBL" id="RKS45155.1"/>
    </source>
</evidence>
<accession>A0A495P582</accession>
<dbReference type="Gene3D" id="3.40.50.620">
    <property type="entry name" value="HUPs"/>
    <property type="match status" value="1"/>
</dbReference>
<name>A0A495P582_9FLAO</name>
<comment type="catalytic activity">
    <reaction evidence="3">
        <text>L-aspartate + L-glutamine + ATP + H2O = L-asparagine + L-glutamate + AMP + diphosphate + H(+)</text>
        <dbReference type="Rhea" id="RHEA:12228"/>
        <dbReference type="ChEBI" id="CHEBI:15377"/>
        <dbReference type="ChEBI" id="CHEBI:15378"/>
        <dbReference type="ChEBI" id="CHEBI:29985"/>
        <dbReference type="ChEBI" id="CHEBI:29991"/>
        <dbReference type="ChEBI" id="CHEBI:30616"/>
        <dbReference type="ChEBI" id="CHEBI:33019"/>
        <dbReference type="ChEBI" id="CHEBI:58048"/>
        <dbReference type="ChEBI" id="CHEBI:58359"/>
        <dbReference type="ChEBI" id="CHEBI:456215"/>
        <dbReference type="EC" id="6.3.5.4"/>
    </reaction>
</comment>
<comment type="pathway">
    <text evidence="1">Amino-acid biosynthesis; L-asparagine biosynthesis; L-asparagine from L-aspartate (L-Gln route): step 1/1.</text>
</comment>
<dbReference type="EMBL" id="RBLG01000004">
    <property type="protein sequence ID" value="RKS45155.1"/>
    <property type="molecule type" value="Genomic_DNA"/>
</dbReference>
<evidence type="ECO:0000256" key="3">
    <source>
        <dbReference type="ARBA" id="ARBA00048741"/>
    </source>
</evidence>
<dbReference type="RefSeq" id="WP_121346613.1">
    <property type="nucleotide sequence ID" value="NZ_RBLG01000004.1"/>
</dbReference>
<dbReference type="EC" id="6.3.5.4" evidence="2"/>
<proteinExistence type="predicted"/>
<comment type="caution">
    <text evidence="4">The sequence shown here is derived from an EMBL/GenBank/DDBJ whole genome shotgun (WGS) entry which is preliminary data.</text>
</comment>
<organism evidence="4 5">
    <name type="scientific">Gillisia mitskevichiae</name>
    <dbReference type="NCBI Taxonomy" id="270921"/>
    <lineage>
        <taxon>Bacteria</taxon>
        <taxon>Pseudomonadati</taxon>
        <taxon>Bacteroidota</taxon>
        <taxon>Flavobacteriia</taxon>
        <taxon>Flavobacteriales</taxon>
        <taxon>Flavobacteriaceae</taxon>
        <taxon>Gillisia</taxon>
    </lineage>
</organism>
<dbReference type="OrthoDB" id="1394996at2"/>
<dbReference type="InterPro" id="IPR051786">
    <property type="entry name" value="ASN_synthetase/amidase"/>
</dbReference>